<feature type="compositionally biased region" description="Basic and acidic residues" evidence="1">
    <location>
        <begin position="1"/>
        <end position="24"/>
    </location>
</feature>
<comment type="caution">
    <text evidence="2">The sequence shown here is derived from an EMBL/GenBank/DDBJ whole genome shotgun (WGS) entry which is preliminary data.</text>
</comment>
<gene>
    <name evidence="2" type="ORF">AKO1_011642</name>
</gene>
<organism evidence="2 3">
    <name type="scientific">Acrasis kona</name>
    <dbReference type="NCBI Taxonomy" id="1008807"/>
    <lineage>
        <taxon>Eukaryota</taxon>
        <taxon>Discoba</taxon>
        <taxon>Heterolobosea</taxon>
        <taxon>Tetramitia</taxon>
        <taxon>Eutetramitia</taxon>
        <taxon>Acrasidae</taxon>
        <taxon>Acrasis</taxon>
    </lineage>
</organism>
<evidence type="ECO:0000313" key="2">
    <source>
        <dbReference type="EMBL" id="KAL0484732.1"/>
    </source>
</evidence>
<feature type="region of interest" description="Disordered" evidence="1">
    <location>
        <begin position="1"/>
        <end position="49"/>
    </location>
</feature>
<feature type="compositionally biased region" description="Acidic residues" evidence="1">
    <location>
        <begin position="25"/>
        <end position="42"/>
    </location>
</feature>
<dbReference type="Proteomes" id="UP001431209">
    <property type="component" value="Unassembled WGS sequence"/>
</dbReference>
<accession>A0AAW2Z7R3</accession>
<protein>
    <submittedName>
        <fullName evidence="2">Uncharacterized protein</fullName>
    </submittedName>
</protein>
<dbReference type="AlphaFoldDB" id="A0AAW2Z7R3"/>
<reference evidence="2 3" key="1">
    <citation type="submission" date="2024-03" db="EMBL/GenBank/DDBJ databases">
        <title>The Acrasis kona genome and developmental transcriptomes reveal deep origins of eukaryotic multicellular pathways.</title>
        <authorList>
            <person name="Sheikh S."/>
            <person name="Fu C.-J."/>
            <person name="Brown M.W."/>
            <person name="Baldauf S.L."/>
        </authorList>
    </citation>
    <scope>NUCLEOTIDE SEQUENCE [LARGE SCALE GENOMIC DNA]</scope>
    <source>
        <strain evidence="2 3">ATCC MYA-3509</strain>
    </source>
</reference>
<evidence type="ECO:0000313" key="3">
    <source>
        <dbReference type="Proteomes" id="UP001431209"/>
    </source>
</evidence>
<proteinExistence type="predicted"/>
<keyword evidence="3" id="KW-1185">Reference proteome</keyword>
<evidence type="ECO:0000256" key="1">
    <source>
        <dbReference type="SAM" id="MobiDB-lite"/>
    </source>
</evidence>
<dbReference type="EMBL" id="JAOPGA020001067">
    <property type="protein sequence ID" value="KAL0484732.1"/>
    <property type="molecule type" value="Genomic_DNA"/>
</dbReference>
<name>A0AAW2Z7R3_9EUKA</name>
<sequence length="115" mass="13554">MSEKKEDRNDESLYHLKSIKRDPNQDDEEETVEVIEDNNEETNLEKAEQEVEDIIKKDKVIDGDDIQVDEDDQDDDVKVIKEVAAPDSAEARFQKLNELLENDRSIRLHHWPTRH</sequence>